<dbReference type="Proteomes" id="UP000012099">
    <property type="component" value="Unassembled WGS sequence"/>
</dbReference>
<evidence type="ECO:0000313" key="2">
    <source>
        <dbReference type="Proteomes" id="UP000012099"/>
    </source>
</evidence>
<accession>A0ABN0J5T1</accession>
<reference evidence="1 2" key="1">
    <citation type="submission" date="2013-01" db="EMBL/GenBank/DDBJ databases">
        <authorList>
            <person name="Harkins D.M."/>
            <person name="Durkin A.S."/>
            <person name="Brinkac L.M."/>
            <person name="Haft D.H."/>
            <person name="Selengut J.D."/>
            <person name="Sanka R."/>
            <person name="DePew J."/>
            <person name="Purushe J."/>
            <person name="Whelen A.C."/>
            <person name="Vinetz J.M."/>
            <person name="Sutton G.G."/>
            <person name="Nierman W.C."/>
            <person name="Fouts D.E."/>
        </authorList>
    </citation>
    <scope>NUCLEOTIDE SEQUENCE [LARGE SCALE GENOMIC DNA]</scope>
    <source>
        <strain evidence="1 2">2007001578</strain>
    </source>
</reference>
<comment type="caution">
    <text evidence="1">The sequence shown here is derived from an EMBL/GenBank/DDBJ whole genome shotgun (WGS) entry which is preliminary data.</text>
</comment>
<keyword evidence="2" id="KW-1185">Reference proteome</keyword>
<gene>
    <name evidence="1" type="ORF">LEP1GSC035_4608</name>
</gene>
<protein>
    <submittedName>
        <fullName evidence="1">Uncharacterized protein</fullName>
    </submittedName>
</protein>
<dbReference type="EMBL" id="AHMH02000019">
    <property type="protein sequence ID" value="EMN02315.1"/>
    <property type="molecule type" value="Genomic_DNA"/>
</dbReference>
<organism evidence="1 2">
    <name type="scientific">Leptospira noguchii str. 2007001578</name>
    <dbReference type="NCBI Taxonomy" id="1049974"/>
    <lineage>
        <taxon>Bacteria</taxon>
        <taxon>Pseudomonadati</taxon>
        <taxon>Spirochaetota</taxon>
        <taxon>Spirochaetia</taxon>
        <taxon>Leptospirales</taxon>
        <taxon>Leptospiraceae</taxon>
        <taxon>Leptospira</taxon>
    </lineage>
</organism>
<name>A0ABN0J5T1_9LEPT</name>
<evidence type="ECO:0000313" key="1">
    <source>
        <dbReference type="EMBL" id="EMN02315.1"/>
    </source>
</evidence>
<proteinExistence type="predicted"/>
<sequence length="37" mass="4073">MDCLSVITRFSGIVCTVLYVKGILPIWSFTVITPVIS</sequence>